<dbReference type="InterPro" id="IPR023170">
    <property type="entry name" value="HhH_base_excis_C"/>
</dbReference>
<evidence type="ECO:0000313" key="6">
    <source>
        <dbReference type="EMBL" id="PUA34246.1"/>
    </source>
</evidence>
<evidence type="ECO:0000256" key="3">
    <source>
        <dbReference type="ARBA" id="ARBA00023004"/>
    </source>
</evidence>
<evidence type="ECO:0000256" key="2">
    <source>
        <dbReference type="ARBA" id="ARBA00022723"/>
    </source>
</evidence>
<dbReference type="SMART" id="SM00478">
    <property type="entry name" value="ENDO3c"/>
    <property type="match status" value="1"/>
</dbReference>
<dbReference type="GO" id="GO:0003824">
    <property type="term" value="F:catalytic activity"/>
    <property type="evidence" value="ECO:0007669"/>
    <property type="project" value="InterPro"/>
</dbReference>
<gene>
    <name evidence="6" type="ORF">B9J98_01265</name>
</gene>
<keyword evidence="4" id="KW-0411">Iron-sulfur</keyword>
<dbReference type="InterPro" id="IPR011257">
    <property type="entry name" value="DNA_glycosylase"/>
</dbReference>
<keyword evidence="2" id="KW-0479">Metal-binding</keyword>
<comment type="caution">
    <text evidence="6">The sequence shown here is derived from an EMBL/GenBank/DDBJ whole genome shotgun (WGS) entry which is preliminary data.</text>
</comment>
<dbReference type="Gene3D" id="1.10.1670.10">
    <property type="entry name" value="Helix-hairpin-Helix base-excision DNA repair enzymes (C-terminal)"/>
    <property type="match status" value="1"/>
</dbReference>
<dbReference type="PIRSF" id="PIRSF001435">
    <property type="entry name" value="Nth"/>
    <property type="match status" value="1"/>
</dbReference>
<dbReference type="GO" id="GO:0046872">
    <property type="term" value="F:metal ion binding"/>
    <property type="evidence" value="ECO:0007669"/>
    <property type="project" value="UniProtKB-KW"/>
</dbReference>
<dbReference type="Gene3D" id="1.10.340.30">
    <property type="entry name" value="Hypothetical protein, domain 2"/>
    <property type="match status" value="1"/>
</dbReference>
<organism evidence="6 7">
    <name type="scientific">Candidatus Terraquivivens tikiterensis</name>
    <dbReference type="NCBI Taxonomy" id="1980982"/>
    <lineage>
        <taxon>Archaea</taxon>
        <taxon>Nitrososphaerota</taxon>
        <taxon>Candidatus Wolframiiraptoraceae</taxon>
        <taxon>Candidatus Terraquivivens</taxon>
    </lineage>
</organism>
<sequence length="225" mass="25371">MIGLLDVYRSKLMGLLPYFDWYPCDAHSPKWWGGLESPEEVAITAVLVQQTRWENVKKAYENLRLARLNNFVAIKKSSANFIKNCIRSVGMNASKSKKLKGLADAVVKNGGWERFINRDLEKVRADLLGVNGIGYETADSILLFAGNHLIFPASRLVARVLERVGFSVPKGYEAFRRFIESGLPRNLFDYKLFYASSLVITKVACRSSDPECSKCPLSDACYKFL</sequence>
<dbReference type="Pfam" id="PF00730">
    <property type="entry name" value="HhH-GPD"/>
    <property type="match status" value="1"/>
</dbReference>
<dbReference type="PANTHER" id="PTHR10359:SF19">
    <property type="entry name" value="DNA REPAIR GLYCOSYLASE MJ1434-RELATED"/>
    <property type="match status" value="1"/>
</dbReference>
<name>A0A2R7Y9S4_9ARCH</name>
<dbReference type="GO" id="GO:0006284">
    <property type="term" value="P:base-excision repair"/>
    <property type="evidence" value="ECO:0007669"/>
    <property type="project" value="InterPro"/>
</dbReference>
<dbReference type="SUPFAM" id="SSF48150">
    <property type="entry name" value="DNA-glycosylase"/>
    <property type="match status" value="1"/>
</dbReference>
<reference evidence="6 7" key="1">
    <citation type="submission" date="2017-04" db="EMBL/GenBank/DDBJ databases">
        <title>Draft Aigarchaeota genome from a New Zealand hot spring.</title>
        <authorList>
            <person name="Reysenbach A.-L."/>
            <person name="Donaho J.A."/>
            <person name="Gerhart J."/>
            <person name="Kelley J.F."/>
            <person name="Kouba K."/>
            <person name="Podar M."/>
            <person name="Stott M."/>
        </authorList>
    </citation>
    <scope>NUCLEOTIDE SEQUENCE [LARGE SCALE GENOMIC DNA]</scope>
    <source>
        <strain evidence="6">NZ13_MG1</strain>
    </source>
</reference>
<evidence type="ECO:0000256" key="4">
    <source>
        <dbReference type="ARBA" id="ARBA00023014"/>
    </source>
</evidence>
<dbReference type="CDD" id="cd00056">
    <property type="entry name" value="ENDO3c"/>
    <property type="match status" value="1"/>
</dbReference>
<keyword evidence="1" id="KW-0004">4Fe-4S</keyword>
<evidence type="ECO:0000313" key="7">
    <source>
        <dbReference type="Proteomes" id="UP000244066"/>
    </source>
</evidence>
<evidence type="ECO:0000256" key="1">
    <source>
        <dbReference type="ARBA" id="ARBA00022485"/>
    </source>
</evidence>
<protein>
    <recommendedName>
        <fullName evidence="5">HhH-GPD domain-containing protein</fullName>
    </recommendedName>
</protein>
<dbReference type="AlphaFoldDB" id="A0A2R7Y9S4"/>
<dbReference type="Proteomes" id="UP000244066">
    <property type="component" value="Unassembled WGS sequence"/>
</dbReference>
<evidence type="ECO:0000259" key="5">
    <source>
        <dbReference type="SMART" id="SM00478"/>
    </source>
</evidence>
<dbReference type="GO" id="GO:0051539">
    <property type="term" value="F:4 iron, 4 sulfur cluster binding"/>
    <property type="evidence" value="ECO:0007669"/>
    <property type="project" value="UniProtKB-KW"/>
</dbReference>
<feature type="domain" description="HhH-GPD" evidence="5">
    <location>
        <begin position="47"/>
        <end position="203"/>
    </location>
</feature>
<proteinExistence type="predicted"/>
<dbReference type="PANTHER" id="PTHR10359">
    <property type="entry name" value="A/G-SPECIFIC ADENINE GLYCOSYLASE/ENDONUCLEASE III"/>
    <property type="match status" value="1"/>
</dbReference>
<dbReference type="EMBL" id="NDWU01000002">
    <property type="protein sequence ID" value="PUA34246.1"/>
    <property type="molecule type" value="Genomic_DNA"/>
</dbReference>
<keyword evidence="3" id="KW-0408">Iron</keyword>
<dbReference type="InterPro" id="IPR003265">
    <property type="entry name" value="HhH-GPD_domain"/>
</dbReference>
<accession>A0A2R7Y9S4</accession>